<feature type="compositionally biased region" description="Gly residues" evidence="1">
    <location>
        <begin position="23"/>
        <end position="33"/>
    </location>
</feature>
<dbReference type="InterPro" id="IPR011250">
    <property type="entry name" value="OMP/PagP_B-barrel"/>
</dbReference>
<dbReference type="Pfam" id="PF01298">
    <property type="entry name" value="TbpB_B_D"/>
    <property type="match status" value="1"/>
</dbReference>
<keyword evidence="5" id="KW-1185">Reference proteome</keyword>
<reference evidence="4" key="1">
    <citation type="submission" date="2018-05" db="EMBL/GenBank/DDBJ databases">
        <title>Reclassification of Methylarcula marina and Methylarcula terricola as Paracoccus methylarcula sp.nov., comb.nov. and Paracoccus terricola comb.nov.</title>
        <authorList>
            <person name="Shmareva M.N."/>
            <person name="Doronina N.V."/>
            <person name="Vasilenko O.V."/>
            <person name="Tarlachkov S.V."/>
            <person name="Trotsenko Y.A."/>
        </authorList>
    </citation>
    <scope>NUCLEOTIDE SEQUENCE [LARGE SCALE GENOMIC DNA]</scope>
    <source>
        <strain evidence="4">VKM B-2159</strain>
    </source>
</reference>
<dbReference type="EMBL" id="PXNQ02000011">
    <property type="protein sequence ID" value="RNF33443.1"/>
    <property type="molecule type" value="Genomic_DNA"/>
</dbReference>
<dbReference type="Proteomes" id="UP000238137">
    <property type="component" value="Unassembled WGS sequence"/>
</dbReference>
<feature type="compositionally biased region" description="Low complexity" evidence="1">
    <location>
        <begin position="34"/>
        <end position="46"/>
    </location>
</feature>
<proteinExistence type="predicted"/>
<dbReference type="RefSeq" id="WP_106692510.1">
    <property type="nucleotide sequence ID" value="NZ_PXNQ02000011.1"/>
</dbReference>
<feature type="chain" id="PRO_5019413209" description="Transferrin-binding protein B C-lobe/N-lobe beta-barrel domain-containing protein" evidence="2">
    <location>
        <begin position="22"/>
        <end position="233"/>
    </location>
</feature>
<evidence type="ECO:0000313" key="5">
    <source>
        <dbReference type="Proteomes" id="UP000238137"/>
    </source>
</evidence>
<protein>
    <recommendedName>
        <fullName evidence="3">Transferrin-binding protein B C-lobe/N-lobe beta-barrel domain-containing protein</fullName>
    </recommendedName>
</protein>
<feature type="signal peptide" evidence="2">
    <location>
        <begin position="1"/>
        <end position="21"/>
    </location>
</feature>
<dbReference type="SUPFAM" id="SSF56925">
    <property type="entry name" value="OMPA-like"/>
    <property type="match status" value="1"/>
</dbReference>
<organism evidence="4 5">
    <name type="scientific">Paracoccus methylarcula</name>
    <dbReference type="NCBI Taxonomy" id="72022"/>
    <lineage>
        <taxon>Bacteria</taxon>
        <taxon>Pseudomonadati</taxon>
        <taxon>Pseudomonadota</taxon>
        <taxon>Alphaproteobacteria</taxon>
        <taxon>Rhodobacterales</taxon>
        <taxon>Paracoccaceae</taxon>
        <taxon>Paracoccus</taxon>
    </lineage>
</organism>
<evidence type="ECO:0000313" key="4">
    <source>
        <dbReference type="EMBL" id="RNF33443.1"/>
    </source>
</evidence>
<name>A0A422QTW3_9RHOB</name>
<dbReference type="AlphaFoldDB" id="A0A422QTW3"/>
<dbReference type="OrthoDB" id="9835843at2"/>
<evidence type="ECO:0000259" key="3">
    <source>
        <dbReference type="Pfam" id="PF01298"/>
    </source>
</evidence>
<gene>
    <name evidence="4" type="ORF">A7A09_017015</name>
</gene>
<feature type="region of interest" description="Disordered" evidence="1">
    <location>
        <begin position="23"/>
        <end position="72"/>
    </location>
</feature>
<feature type="domain" description="Transferrin-binding protein B C-lobe/N-lobe beta-barrel" evidence="3">
    <location>
        <begin position="104"/>
        <end position="213"/>
    </location>
</feature>
<dbReference type="Gene3D" id="2.40.160.90">
    <property type="match status" value="1"/>
</dbReference>
<comment type="caution">
    <text evidence="4">The sequence shown here is derived from an EMBL/GenBank/DDBJ whole genome shotgun (WGS) entry which is preliminary data.</text>
</comment>
<dbReference type="InterPro" id="IPR001677">
    <property type="entry name" value="TbpB_B_D"/>
</dbReference>
<dbReference type="PROSITE" id="PS51257">
    <property type="entry name" value="PROKAR_LIPOPROTEIN"/>
    <property type="match status" value="1"/>
</dbReference>
<evidence type="ECO:0000256" key="2">
    <source>
        <dbReference type="SAM" id="SignalP"/>
    </source>
</evidence>
<sequence>MNGYIVKSAAVLSILALTACGGGGSSSGGGKSPAGGDSPPGGETAPTGGGDSSSGGETAPTDGGNGTKGPSYNSLLAQFEDFRGRYLLDDPTAYDNLTAPAETPVSGKATYKGTGGYRLASTPEGTPPPIIGEALMNADFGKGTVSGSVTNLKASPGNRTSGGIIRMEAIIDKDAVVQGAINGNLDLNGETHRFSNPALGVFYGSDAEALAVVSAGQNWAGEDYVTVLTGETP</sequence>
<accession>A0A422QTW3</accession>
<evidence type="ECO:0000256" key="1">
    <source>
        <dbReference type="SAM" id="MobiDB-lite"/>
    </source>
</evidence>
<keyword evidence="2" id="KW-0732">Signal</keyword>